<gene>
    <name evidence="1" type="ORF">Golob_021109</name>
</gene>
<feature type="non-terminal residue" evidence="1">
    <location>
        <position position="46"/>
    </location>
</feature>
<evidence type="ECO:0000313" key="1">
    <source>
        <dbReference type="EMBL" id="MBA0550138.1"/>
    </source>
</evidence>
<protein>
    <submittedName>
        <fullName evidence="1">Uncharacterized protein</fullName>
    </submittedName>
</protein>
<organism evidence="1 2">
    <name type="scientific">Gossypium lobatum</name>
    <dbReference type="NCBI Taxonomy" id="34289"/>
    <lineage>
        <taxon>Eukaryota</taxon>
        <taxon>Viridiplantae</taxon>
        <taxon>Streptophyta</taxon>
        <taxon>Embryophyta</taxon>
        <taxon>Tracheophyta</taxon>
        <taxon>Spermatophyta</taxon>
        <taxon>Magnoliopsida</taxon>
        <taxon>eudicotyledons</taxon>
        <taxon>Gunneridae</taxon>
        <taxon>Pentapetalae</taxon>
        <taxon>rosids</taxon>
        <taxon>malvids</taxon>
        <taxon>Malvales</taxon>
        <taxon>Malvaceae</taxon>
        <taxon>Malvoideae</taxon>
        <taxon>Gossypium</taxon>
    </lineage>
</organism>
<sequence>MVSPENSNYWSHFDYATLIDDIPVPDDPYAGFAWSTQPIDAPSNVV</sequence>
<dbReference type="EMBL" id="JABEZX010000002">
    <property type="protein sequence ID" value="MBA0550138.1"/>
    <property type="molecule type" value="Genomic_DNA"/>
</dbReference>
<comment type="caution">
    <text evidence="1">The sequence shown here is derived from an EMBL/GenBank/DDBJ whole genome shotgun (WGS) entry which is preliminary data.</text>
</comment>
<accession>A0A7J8LCI4</accession>
<keyword evidence="2" id="KW-1185">Reference proteome</keyword>
<reference evidence="1 2" key="1">
    <citation type="journal article" date="2019" name="Genome Biol. Evol.">
        <title>Insights into the evolution of the New World diploid cottons (Gossypium, subgenus Houzingenia) based on genome sequencing.</title>
        <authorList>
            <person name="Grover C.E."/>
            <person name="Arick M.A. 2nd"/>
            <person name="Thrash A."/>
            <person name="Conover J.L."/>
            <person name="Sanders W.S."/>
            <person name="Peterson D.G."/>
            <person name="Frelichowski J.E."/>
            <person name="Scheffler J.A."/>
            <person name="Scheffler B.E."/>
            <person name="Wendel J.F."/>
        </authorList>
    </citation>
    <scope>NUCLEOTIDE SEQUENCE [LARGE SCALE GENOMIC DNA]</scope>
    <source>
        <strain evidence="1">157</strain>
        <tissue evidence="1">Leaf</tissue>
    </source>
</reference>
<dbReference type="Proteomes" id="UP000593572">
    <property type="component" value="Unassembled WGS sequence"/>
</dbReference>
<dbReference type="AlphaFoldDB" id="A0A7J8LCI4"/>
<proteinExistence type="predicted"/>
<evidence type="ECO:0000313" key="2">
    <source>
        <dbReference type="Proteomes" id="UP000593572"/>
    </source>
</evidence>
<name>A0A7J8LCI4_9ROSI</name>